<keyword evidence="2" id="KW-0614">Plasmid</keyword>
<proteinExistence type="predicted"/>
<name>E0S3P2_BUTPB</name>
<dbReference type="HOGENOM" id="CLU_024970_1_0_9"/>
<dbReference type="InterPro" id="IPR038461">
    <property type="entry name" value="Schlafen_AlbA_2_dom_sf"/>
</dbReference>
<dbReference type="KEGG" id="bpb:bpr_II085"/>
<dbReference type="Pfam" id="PF13749">
    <property type="entry name" value="HATPase_c_4"/>
    <property type="match status" value="1"/>
</dbReference>
<dbReference type="Gene3D" id="3.30.950.30">
    <property type="entry name" value="Schlafen, AAA domain"/>
    <property type="match status" value="1"/>
</dbReference>
<feature type="domain" description="Schlafen AlbA-2" evidence="1">
    <location>
        <begin position="13"/>
        <end position="131"/>
    </location>
</feature>
<organism evidence="2 3">
    <name type="scientific">Butyrivibrio proteoclasticus (strain ATCC 51982 / DSM 14932 / B316)</name>
    <name type="common">Clostridium proteoclasticum</name>
    <dbReference type="NCBI Taxonomy" id="515622"/>
    <lineage>
        <taxon>Bacteria</taxon>
        <taxon>Bacillati</taxon>
        <taxon>Bacillota</taxon>
        <taxon>Clostridia</taxon>
        <taxon>Lachnospirales</taxon>
        <taxon>Lachnospiraceae</taxon>
        <taxon>Butyrivibrio</taxon>
    </lineage>
</organism>
<evidence type="ECO:0000313" key="2">
    <source>
        <dbReference type="EMBL" id="ADL36024.1"/>
    </source>
</evidence>
<accession>E0S3P2</accession>
<dbReference type="Proteomes" id="UP000001299">
    <property type="component" value="Plasmid pCY360"/>
</dbReference>
<dbReference type="RefSeq" id="WP_013282674.1">
    <property type="nucleotide sequence ID" value="NC_014389.1"/>
</dbReference>
<dbReference type="EMBL" id="CP001812">
    <property type="protein sequence ID" value="ADL36024.1"/>
    <property type="molecule type" value="Genomic_DNA"/>
</dbReference>
<keyword evidence="3" id="KW-1185">Reference proteome</keyword>
<evidence type="ECO:0000313" key="3">
    <source>
        <dbReference type="Proteomes" id="UP000001299"/>
    </source>
</evidence>
<dbReference type="InterPro" id="IPR007421">
    <property type="entry name" value="Schlafen_AlbA_2_dom"/>
</dbReference>
<dbReference type="CDD" id="cd00090">
    <property type="entry name" value="HTH_ARSR"/>
    <property type="match status" value="1"/>
</dbReference>
<geneLocation type="plasmid" evidence="2 3">
    <name>pCY360</name>
</geneLocation>
<dbReference type="InterPro" id="IPR038475">
    <property type="entry name" value="RecG_C_sf"/>
</dbReference>
<dbReference type="Pfam" id="PF04326">
    <property type="entry name" value="SLFN_AlbA_2"/>
    <property type="match status" value="1"/>
</dbReference>
<dbReference type="Gene3D" id="3.30.565.60">
    <property type="match status" value="1"/>
</dbReference>
<evidence type="ECO:0000259" key="1">
    <source>
        <dbReference type="Pfam" id="PF04326"/>
    </source>
</evidence>
<gene>
    <name evidence="2" type="ordered locus">bpr_II085</name>
</gene>
<dbReference type="PANTHER" id="PTHR30595">
    <property type="entry name" value="GLPR-RELATED TRANSCRIPTIONAL REPRESSOR"/>
    <property type="match status" value="1"/>
</dbReference>
<dbReference type="AlphaFoldDB" id="E0S3P2"/>
<dbReference type="InterPro" id="IPR011991">
    <property type="entry name" value="ArsR-like_HTH"/>
</dbReference>
<reference evidence="2 3" key="1">
    <citation type="journal article" date="2010" name="PLoS ONE">
        <title>The glycobiome of the rumen bacterium Butyrivibrio proteoclasticus B316(T) highlights adaptation to a polysaccharide-rich environment.</title>
        <authorList>
            <person name="Kelly W.J."/>
            <person name="Leahy S.C."/>
            <person name="Altermann E."/>
            <person name="Yeoman C.J."/>
            <person name="Dunne J.C."/>
            <person name="Kong Z."/>
            <person name="Pacheco D.M."/>
            <person name="Li D."/>
            <person name="Noel S.J."/>
            <person name="Moon C.D."/>
            <person name="Cookson A.L."/>
            <person name="Attwood G.T."/>
        </authorList>
    </citation>
    <scope>NUCLEOTIDE SEQUENCE [LARGE SCALE GENOMIC DNA]</scope>
    <source>
        <strain evidence="3">ATCC 51982 / DSM 14932 / B316</strain>
        <plasmid evidence="3">Plasmid pCY360</plasmid>
    </source>
</reference>
<sequence>MFLEEILNGNAFESREIECKQRLNRDDIEGWIKTIAGFANAEGGTMYIGVDDKTNNLIGFERKQADNERNYFNNQINEHLTPRPPYKIDFISYKVRETEFFILAVKVEKSPVRPVIVKFKNIPSIYMRREGFTNGATYEEIIEMSINSQNKAYDTLISDRVYKRDNFSKLFKFHDEHSKGTKLSDKALTSLGFFDENRNLANGAVLFSDDYKDNKTEVQCSAFSGFNKGSERIVTVNKFSGCLTDTIEYMQDFITQRMNHTMVKQSSSRINIDAYPARALFEGLINAVAHRDYFLDGTQIQVDMFKDRLEISSPGSFFQSTKTEKTYDLSSIISKRRNELICGILVSCNVMEAAGTGFDKIVEDYSKADEKHRPYIYSTSDHFTLVLPDLTYDGGVEADPTRNLIYVPVPNGSKHDERILSFCYNNARTATEITTYLGVSDSTYFRNKILNNLVENDYLIISGEGRKKYYKTNQNNVNLG</sequence>
<protein>
    <submittedName>
        <fullName evidence="2">Divergent AAA domain-containing protein</fullName>
    </submittedName>
</protein>
<dbReference type="PANTHER" id="PTHR30595:SF6">
    <property type="entry name" value="SCHLAFEN ALBA-2 DOMAIN-CONTAINING PROTEIN"/>
    <property type="match status" value="1"/>
</dbReference>